<name>A0A1H7SQR8_OLID1</name>
<evidence type="ECO:0000313" key="3">
    <source>
        <dbReference type="EMBL" id="SEL74941.1"/>
    </source>
</evidence>
<organism evidence="3 4">
    <name type="scientific">Olivibacter domesticus</name>
    <name type="common">Pseudosphingobacterium domesticum</name>
    <dbReference type="NCBI Taxonomy" id="407022"/>
    <lineage>
        <taxon>Bacteria</taxon>
        <taxon>Pseudomonadati</taxon>
        <taxon>Bacteroidota</taxon>
        <taxon>Sphingobacteriia</taxon>
        <taxon>Sphingobacteriales</taxon>
        <taxon>Sphingobacteriaceae</taxon>
        <taxon>Olivibacter</taxon>
    </lineage>
</organism>
<evidence type="ECO:0000313" key="4">
    <source>
        <dbReference type="Proteomes" id="UP000199421"/>
    </source>
</evidence>
<feature type="chain" id="PRO_5011548089" description="Adhesin domain-containing protein" evidence="2">
    <location>
        <begin position="24"/>
        <end position="408"/>
    </location>
</feature>
<proteinExistence type="predicted"/>
<keyword evidence="4" id="KW-1185">Reference proteome</keyword>
<feature type="compositionally biased region" description="Basic and acidic residues" evidence="1">
    <location>
        <begin position="367"/>
        <end position="377"/>
    </location>
</feature>
<dbReference type="STRING" id="407022.SAMN05661044_03334"/>
<dbReference type="EMBL" id="FOAF01000003">
    <property type="protein sequence ID" value="SEL74941.1"/>
    <property type="molecule type" value="Genomic_DNA"/>
</dbReference>
<feature type="signal peptide" evidence="2">
    <location>
        <begin position="1"/>
        <end position="23"/>
    </location>
</feature>
<accession>A0A1H7SQR8</accession>
<evidence type="ECO:0000256" key="2">
    <source>
        <dbReference type="SAM" id="SignalP"/>
    </source>
</evidence>
<gene>
    <name evidence="3" type="ORF">SAMN05661044_03334</name>
</gene>
<dbReference type="Proteomes" id="UP000199421">
    <property type="component" value="Unassembled WGS sequence"/>
</dbReference>
<protein>
    <recommendedName>
        <fullName evidence="5">Adhesin domain-containing protein</fullName>
    </recommendedName>
</protein>
<sequence>MNIYKIRLSLICFLAITINTVFGQDKNLTSSFENSIEKLAAHAEQLGEGIANKVKDLDTEKIRIKAEKIAKISEKQAVKIAEKFQGMDWENVDVQVVPGELEADANGVEKSKTIHKVYIISKNTPLSINNRYGTVDVKTWTKNEIKVDITIRAIEASGSKADEIINSVSIEESKSPSNISLTTQIDKGQSSWWNKVISSNNRGVQINYQIYLPQSNDLNVDNKYGAVILPDLKGNVDINVGYGSLTAGKLLGNTISINSSYGSAKIAAVKDATLDFKYGSMDLGEANNVKLNVGYCGGSKITNLITSGDISIKYSGGFNIGLDKNINRLNLDAAYSASSIRIDPSATFSYTVNVSYGGFNPGSSTVTKEDPDPDSRGPKLHKTYTGYYGKNTNSHINIDSKYGSIKFQ</sequence>
<evidence type="ECO:0000256" key="1">
    <source>
        <dbReference type="SAM" id="MobiDB-lite"/>
    </source>
</evidence>
<keyword evidence="2" id="KW-0732">Signal</keyword>
<dbReference type="OrthoDB" id="1117657at2"/>
<dbReference type="AlphaFoldDB" id="A0A1H7SQR8"/>
<reference evidence="4" key="1">
    <citation type="submission" date="2016-10" db="EMBL/GenBank/DDBJ databases">
        <authorList>
            <person name="Varghese N."/>
            <person name="Submissions S."/>
        </authorList>
    </citation>
    <scope>NUCLEOTIDE SEQUENCE [LARGE SCALE GENOMIC DNA]</scope>
    <source>
        <strain evidence="4">DSM 18733</strain>
    </source>
</reference>
<feature type="region of interest" description="Disordered" evidence="1">
    <location>
        <begin position="361"/>
        <end position="381"/>
    </location>
</feature>
<evidence type="ECO:0008006" key="5">
    <source>
        <dbReference type="Google" id="ProtNLM"/>
    </source>
</evidence>